<accession>A0A069CWN2</accession>
<keyword evidence="6 7" id="KW-0472">Membrane</keyword>
<keyword evidence="10" id="KW-1185">Reference proteome</keyword>
<dbReference type="GO" id="GO:0022857">
    <property type="term" value="F:transmembrane transporter activity"/>
    <property type="evidence" value="ECO:0007669"/>
    <property type="project" value="InterPro"/>
</dbReference>
<dbReference type="Pfam" id="PF07690">
    <property type="entry name" value="MFS_1"/>
    <property type="match status" value="1"/>
</dbReference>
<evidence type="ECO:0000256" key="3">
    <source>
        <dbReference type="ARBA" id="ARBA00022475"/>
    </source>
</evidence>
<keyword evidence="5 7" id="KW-1133">Transmembrane helix</keyword>
<organism evidence="9 10">
    <name type="scientific">Weissella oryzae (strain DSM 25784 / JCM 18191 / LMG 30913 / SG25)</name>
    <dbReference type="NCBI Taxonomy" id="1329250"/>
    <lineage>
        <taxon>Bacteria</taxon>
        <taxon>Bacillati</taxon>
        <taxon>Bacillota</taxon>
        <taxon>Bacilli</taxon>
        <taxon>Lactobacillales</taxon>
        <taxon>Lactobacillaceae</taxon>
        <taxon>Weissella</taxon>
    </lineage>
</organism>
<reference evidence="10" key="1">
    <citation type="journal article" date="2014" name="Genome Announc.">
        <title>Draft genome sequence of Weissella oryzae SG25T, isolated from fermented rice grains.</title>
        <authorList>
            <person name="Tanizawa Y."/>
            <person name="Fujisawa T."/>
            <person name="Mochizuki T."/>
            <person name="Kaminuma E."/>
            <person name="Suzuki Y."/>
            <person name="Nakamura Y."/>
            <person name="Tohno M."/>
        </authorList>
    </citation>
    <scope>NUCLEOTIDE SEQUENCE [LARGE SCALE GENOMIC DNA]</scope>
    <source>
        <strain evidence="10">DSM 25784 / JCM 18191 / LMG 30913 / SG25</strain>
    </source>
</reference>
<dbReference type="GO" id="GO:0005886">
    <property type="term" value="C:plasma membrane"/>
    <property type="evidence" value="ECO:0007669"/>
    <property type="project" value="UniProtKB-SubCell"/>
</dbReference>
<dbReference type="PANTHER" id="PTHR23517:SF10">
    <property type="entry name" value="MAJOR FACILITATOR SUPERFAMILY (MFS) PROFILE DOMAIN-CONTAINING PROTEIN"/>
    <property type="match status" value="1"/>
</dbReference>
<dbReference type="InterPro" id="IPR050171">
    <property type="entry name" value="MFS_Transporters"/>
</dbReference>
<protein>
    <submittedName>
        <fullName evidence="9">Major facilitator superfamily transporter</fullName>
    </submittedName>
</protein>
<comment type="subcellular location">
    <subcellularLocation>
        <location evidence="1">Cell membrane</location>
        <topology evidence="1">Multi-pass membrane protein</topology>
    </subcellularLocation>
</comment>
<feature type="transmembrane region" description="Helical" evidence="7">
    <location>
        <begin position="216"/>
        <end position="234"/>
    </location>
</feature>
<dbReference type="InterPro" id="IPR020846">
    <property type="entry name" value="MFS_dom"/>
</dbReference>
<evidence type="ECO:0000256" key="6">
    <source>
        <dbReference type="ARBA" id="ARBA00023136"/>
    </source>
</evidence>
<evidence type="ECO:0000313" key="10">
    <source>
        <dbReference type="Proteomes" id="UP000030643"/>
    </source>
</evidence>
<proteinExistence type="predicted"/>
<feature type="transmembrane region" description="Helical" evidence="7">
    <location>
        <begin position="83"/>
        <end position="102"/>
    </location>
</feature>
<evidence type="ECO:0000256" key="5">
    <source>
        <dbReference type="ARBA" id="ARBA00022989"/>
    </source>
</evidence>
<dbReference type="PANTHER" id="PTHR23517">
    <property type="entry name" value="RESISTANCE PROTEIN MDTM, PUTATIVE-RELATED-RELATED"/>
    <property type="match status" value="1"/>
</dbReference>
<dbReference type="InterPro" id="IPR036259">
    <property type="entry name" value="MFS_trans_sf"/>
</dbReference>
<dbReference type="eggNOG" id="COG2814">
    <property type="taxonomic scope" value="Bacteria"/>
</dbReference>
<feature type="transmembrane region" description="Helical" evidence="7">
    <location>
        <begin position="340"/>
        <end position="358"/>
    </location>
</feature>
<dbReference type="PROSITE" id="PS50850">
    <property type="entry name" value="MFS"/>
    <property type="match status" value="1"/>
</dbReference>
<dbReference type="AlphaFoldDB" id="A0A069CWN2"/>
<feature type="transmembrane region" description="Helical" evidence="7">
    <location>
        <begin position="370"/>
        <end position="389"/>
    </location>
</feature>
<feature type="transmembrane region" description="Helical" evidence="7">
    <location>
        <begin position="21"/>
        <end position="40"/>
    </location>
</feature>
<feature type="transmembrane region" description="Helical" evidence="7">
    <location>
        <begin position="147"/>
        <end position="165"/>
    </location>
</feature>
<sequence length="395" mass="43924">MSQLSEADRSPKMQSEIKAPVLYIANLIQSTGASLLWPITTLYMHNELGESMTNAGIVLMAMSLLMMLGSWLGGRLFDRWNPYLSMVFAVSISLLDLIALTFFHDWPIFAILLSLLGFTDGIIYALLNAFAASIKSTDLRRVFNMQYLFLNVGVVVGTAGVGFIFNHGIAFVFAAASLMYIGFLYMVIRYFKIEGLQRRANLTAHTKRLKLHWPRLVYALLGLVFAIYMGYVLWETVVASHMVAMGLSTEQYSFLWTLNGLIIIAGGILLDRVIVKIPFKVSVLGGSFLFAISFIGLIFAHSYWDFIFAFVILTIGEMFVSPQVPAWIDRISSPEARGQAQGLITMFISLGRALGPVYGGLMIDHGSYNILFASIFVIITAFIGLAWLLSKPKLN</sequence>
<evidence type="ECO:0000256" key="2">
    <source>
        <dbReference type="ARBA" id="ARBA00022448"/>
    </source>
</evidence>
<feature type="transmembrane region" description="Helical" evidence="7">
    <location>
        <begin position="254"/>
        <end position="274"/>
    </location>
</feature>
<dbReference type="InterPro" id="IPR011701">
    <property type="entry name" value="MFS"/>
</dbReference>
<evidence type="ECO:0000313" key="9">
    <source>
        <dbReference type="EMBL" id="GAK31638.1"/>
    </source>
</evidence>
<dbReference type="SUPFAM" id="SSF103473">
    <property type="entry name" value="MFS general substrate transporter"/>
    <property type="match status" value="1"/>
</dbReference>
<feature type="transmembrane region" description="Helical" evidence="7">
    <location>
        <begin position="52"/>
        <end position="71"/>
    </location>
</feature>
<feature type="transmembrane region" description="Helical" evidence="7">
    <location>
        <begin position="108"/>
        <end position="127"/>
    </location>
</feature>
<feature type="transmembrane region" description="Helical" evidence="7">
    <location>
        <begin position="281"/>
        <end position="300"/>
    </location>
</feature>
<keyword evidence="4 7" id="KW-0812">Transmembrane</keyword>
<dbReference type="OrthoDB" id="3268460at2"/>
<gene>
    <name evidence="9" type="ORF">WOSG25_120300</name>
</gene>
<feature type="transmembrane region" description="Helical" evidence="7">
    <location>
        <begin position="171"/>
        <end position="191"/>
    </location>
</feature>
<evidence type="ECO:0000256" key="4">
    <source>
        <dbReference type="ARBA" id="ARBA00022692"/>
    </source>
</evidence>
<name>A0A069CWN2_WEIOS</name>
<feature type="transmembrane region" description="Helical" evidence="7">
    <location>
        <begin position="306"/>
        <end position="328"/>
    </location>
</feature>
<dbReference type="EMBL" id="DF820495">
    <property type="protein sequence ID" value="GAK31638.1"/>
    <property type="molecule type" value="Genomic_DNA"/>
</dbReference>
<dbReference type="Gene3D" id="1.20.1250.20">
    <property type="entry name" value="MFS general substrate transporter like domains"/>
    <property type="match status" value="2"/>
</dbReference>
<keyword evidence="3" id="KW-1003">Cell membrane</keyword>
<evidence type="ECO:0000256" key="7">
    <source>
        <dbReference type="SAM" id="Phobius"/>
    </source>
</evidence>
<feature type="domain" description="Major facilitator superfamily (MFS) profile" evidence="8">
    <location>
        <begin position="215"/>
        <end position="395"/>
    </location>
</feature>
<evidence type="ECO:0000256" key="1">
    <source>
        <dbReference type="ARBA" id="ARBA00004651"/>
    </source>
</evidence>
<evidence type="ECO:0000259" key="8">
    <source>
        <dbReference type="PROSITE" id="PS50850"/>
    </source>
</evidence>
<dbReference type="Proteomes" id="UP000030643">
    <property type="component" value="Unassembled WGS sequence"/>
</dbReference>
<keyword evidence="2" id="KW-0813">Transport</keyword>